<dbReference type="PROSITE" id="PS51257">
    <property type="entry name" value="PROKAR_LIPOPROTEIN"/>
    <property type="match status" value="1"/>
</dbReference>
<keyword evidence="1" id="KW-0732">Signal</keyword>
<accession>A0A173LUT5</accession>
<dbReference type="Pfam" id="PF25976">
    <property type="entry name" value="LpqB_N"/>
    <property type="match status" value="1"/>
</dbReference>
<feature type="signal peptide" evidence="1">
    <location>
        <begin position="1"/>
        <end position="22"/>
    </location>
</feature>
<dbReference type="SMART" id="SM00909">
    <property type="entry name" value="Germane"/>
    <property type="match status" value="1"/>
</dbReference>
<dbReference type="InterPro" id="IPR059026">
    <property type="entry name" value="LpqB_N"/>
</dbReference>
<reference evidence="3 4" key="1">
    <citation type="journal article" date="2016" name="Genome Announc.">
        <title>Complete Genome Sequence of Aurantimicrobium minutum Type Strain KNCT, a Planktonic Ultramicrobacterium Isolated from River Water.</title>
        <authorList>
            <person name="Nakai R."/>
            <person name="Fujisawa T."/>
            <person name="Nakamura Y."/>
            <person name="Nishide H."/>
            <person name="Uchiyama I."/>
            <person name="Baba T."/>
            <person name="Toyoda A."/>
            <person name="Fujiyama A."/>
            <person name="Naganuma T."/>
            <person name="Niki H."/>
        </authorList>
    </citation>
    <scope>NUCLEOTIDE SEQUENCE [LARGE SCALE GENOMIC DNA]</scope>
    <source>
        <strain evidence="3 4">KNC</strain>
    </source>
</reference>
<organism evidence="3 4">
    <name type="scientific">Aurantimicrobium minutum</name>
    <dbReference type="NCBI Taxonomy" id="708131"/>
    <lineage>
        <taxon>Bacteria</taxon>
        <taxon>Bacillati</taxon>
        <taxon>Actinomycetota</taxon>
        <taxon>Actinomycetes</taxon>
        <taxon>Micrococcales</taxon>
        <taxon>Microbacteriaceae</taxon>
        <taxon>Aurantimicrobium</taxon>
    </lineage>
</organism>
<feature type="domain" description="GerMN" evidence="2">
    <location>
        <begin position="203"/>
        <end position="295"/>
    </location>
</feature>
<sequence>MSSSLKRSLAALLSLLCVVVLAACSGIPRSSGVNQGSAVVPVENDAIEFLPAGPIQNGSIEQILRGFIEASSSPVSDYAIARQFLTPEFASAWDATTAVNVDSGLRTVSQTGENTGRLVFALTAQVGAQGNYAEINPAVSTTFEYTFQQVDGQWRISAAPNGVVIDRFTFDQVYQSHPLYFFDSTNTMLVPDVRFFPAGASASTRITKALLAGPSQWLAANGAVQTSFPEGTALVADTVPVTRGVAKVDLNAAALSADPAVIRRMKQQTSASLQSVATINSVDLLVDGAVLNNSISDSASDVMPPPIDSRPLVLTAKDFGYWDGTKIDTYGAFANVMIQSQPSAISIGTMTNIAATLTSQGVSLVRNGTAQLVDSRPGLIAPTVDNFGYVWSVPADQPSKLQAISTDGKIQQVDTSWASADRILSLSLSHDGTQVVALLETNGSYQLVASALVRGERSIPVALGPLFTQTLSDGTPVSVAWVDATTIATVTVNSAGIGLVRAQEIGGQSKELSSITEGTPQSMAGANTISGLRVLTSSGILLSLRGGTQWQTAVSGVTTLAVQQ</sequence>
<evidence type="ECO:0000259" key="2">
    <source>
        <dbReference type="SMART" id="SM00909"/>
    </source>
</evidence>
<dbReference type="Proteomes" id="UP000243847">
    <property type="component" value="Chromosome sequence1"/>
</dbReference>
<feature type="chain" id="PRO_5008008885" evidence="1">
    <location>
        <begin position="23"/>
        <end position="564"/>
    </location>
</feature>
<evidence type="ECO:0000256" key="1">
    <source>
        <dbReference type="SAM" id="SignalP"/>
    </source>
</evidence>
<dbReference type="InterPro" id="IPR019606">
    <property type="entry name" value="GerMN"/>
</dbReference>
<dbReference type="Pfam" id="PF10646">
    <property type="entry name" value="Germane"/>
    <property type="match status" value="1"/>
</dbReference>
<dbReference type="KEGG" id="amin:AUMI_11340"/>
<proteinExistence type="predicted"/>
<name>A0A173LUT5_9MICO</name>
<protein>
    <submittedName>
        <fullName evidence="3">Conserved secreted protein</fullName>
    </submittedName>
</protein>
<evidence type="ECO:0000313" key="4">
    <source>
        <dbReference type="Proteomes" id="UP000243847"/>
    </source>
</evidence>
<evidence type="ECO:0000313" key="3">
    <source>
        <dbReference type="EMBL" id="BAU98676.1"/>
    </source>
</evidence>
<gene>
    <name evidence="3" type="ORF">AUMI_11340</name>
</gene>
<dbReference type="EMBL" id="AP017457">
    <property type="protein sequence ID" value="BAU98676.1"/>
    <property type="molecule type" value="Genomic_DNA"/>
</dbReference>
<dbReference type="AlphaFoldDB" id="A0A173LUT5"/>